<accession>A0ABR0T196</accession>
<dbReference type="PROSITE" id="PS50240">
    <property type="entry name" value="TRYPSIN_DOM"/>
    <property type="match status" value="1"/>
</dbReference>
<evidence type="ECO:0000256" key="3">
    <source>
        <dbReference type="SAM" id="SignalP"/>
    </source>
</evidence>
<comment type="similarity">
    <text evidence="1">Belongs to the peptidase S1 family.</text>
</comment>
<dbReference type="InterPro" id="IPR001314">
    <property type="entry name" value="Peptidase_S1A"/>
</dbReference>
<dbReference type="SMART" id="SM00020">
    <property type="entry name" value="Tryp_SPc"/>
    <property type="match status" value="1"/>
</dbReference>
<comment type="caution">
    <text evidence="5">The sequence shown here is derived from an EMBL/GenBank/DDBJ whole genome shotgun (WGS) entry which is preliminary data.</text>
</comment>
<dbReference type="Pfam" id="PF00089">
    <property type="entry name" value="Trypsin"/>
    <property type="match status" value="2"/>
</dbReference>
<feature type="domain" description="Peptidase S1" evidence="4">
    <location>
        <begin position="29"/>
        <end position="275"/>
    </location>
</feature>
<dbReference type="InterPro" id="IPR050430">
    <property type="entry name" value="Peptidase_S1"/>
</dbReference>
<sequence>MIISSLHQVATFVIVASAFFQTADAIGDIVGGKDAQPGQFPSVVSLQSIDGGHFCTGTVFNDTTILTAAHCIRPDIHLTSVVVYGTVTPMTDGLRLSITSASQHPDYDPETDFNDRGFVYIKNTTPLRRTSFRFESVKASESLIVAGWGFTHHRRRDLPHNLQYAEVESISNEDCSLVWGKDGIAATDLCTKPTENAGFCAGDSGGPLFDKEGRQIDGHHFCSGTIIRPNVILTTAHCIDVAARLLDSVAVVYGTTNVKVGGKRAKAVWATKHENYGSPRPFPNGIGLIFRGNGRHVNGDTA</sequence>
<gene>
    <name evidence="5" type="ORF">PT974_00383</name>
</gene>
<name>A0ABR0T196_9HYPO</name>
<dbReference type="InterPro" id="IPR009003">
    <property type="entry name" value="Peptidase_S1_PA"/>
</dbReference>
<dbReference type="InterPro" id="IPR001254">
    <property type="entry name" value="Trypsin_dom"/>
</dbReference>
<dbReference type="Proteomes" id="UP001338125">
    <property type="component" value="Unassembled WGS sequence"/>
</dbReference>
<evidence type="ECO:0000259" key="4">
    <source>
        <dbReference type="PROSITE" id="PS50240"/>
    </source>
</evidence>
<reference evidence="5 6" key="1">
    <citation type="submission" date="2024-01" db="EMBL/GenBank/DDBJ databases">
        <title>Complete genome of Cladobotryum mycophilum ATHUM6906.</title>
        <authorList>
            <person name="Christinaki A.C."/>
            <person name="Myridakis A.I."/>
            <person name="Kouvelis V.N."/>
        </authorList>
    </citation>
    <scope>NUCLEOTIDE SEQUENCE [LARGE SCALE GENOMIC DNA]</scope>
    <source>
        <strain evidence="5 6">ATHUM6906</strain>
    </source>
</reference>
<keyword evidence="2" id="KW-1015">Disulfide bond</keyword>
<dbReference type="InterPro" id="IPR043504">
    <property type="entry name" value="Peptidase_S1_PA_chymotrypsin"/>
</dbReference>
<dbReference type="PANTHER" id="PTHR24276:SF96">
    <property type="entry name" value="PEPTIDASE S1 DOMAIN-CONTAINING PROTEIN"/>
    <property type="match status" value="1"/>
</dbReference>
<dbReference type="PANTHER" id="PTHR24276">
    <property type="entry name" value="POLYSERASE-RELATED"/>
    <property type="match status" value="1"/>
</dbReference>
<proteinExistence type="inferred from homology"/>
<dbReference type="SUPFAM" id="SSF50494">
    <property type="entry name" value="Trypsin-like serine proteases"/>
    <property type="match status" value="2"/>
</dbReference>
<evidence type="ECO:0000256" key="2">
    <source>
        <dbReference type="ARBA" id="ARBA00023157"/>
    </source>
</evidence>
<evidence type="ECO:0000313" key="6">
    <source>
        <dbReference type="Proteomes" id="UP001338125"/>
    </source>
</evidence>
<evidence type="ECO:0000313" key="5">
    <source>
        <dbReference type="EMBL" id="KAK5998014.1"/>
    </source>
</evidence>
<dbReference type="CDD" id="cd00190">
    <property type="entry name" value="Tryp_SPc"/>
    <property type="match status" value="1"/>
</dbReference>
<dbReference type="InterPro" id="IPR018114">
    <property type="entry name" value="TRYPSIN_HIS"/>
</dbReference>
<organism evidence="5 6">
    <name type="scientific">Cladobotryum mycophilum</name>
    <dbReference type="NCBI Taxonomy" id="491253"/>
    <lineage>
        <taxon>Eukaryota</taxon>
        <taxon>Fungi</taxon>
        <taxon>Dikarya</taxon>
        <taxon>Ascomycota</taxon>
        <taxon>Pezizomycotina</taxon>
        <taxon>Sordariomycetes</taxon>
        <taxon>Hypocreomycetidae</taxon>
        <taxon>Hypocreales</taxon>
        <taxon>Hypocreaceae</taxon>
        <taxon>Cladobotryum</taxon>
    </lineage>
</organism>
<keyword evidence="3" id="KW-0732">Signal</keyword>
<evidence type="ECO:0000256" key="1">
    <source>
        <dbReference type="ARBA" id="ARBA00007664"/>
    </source>
</evidence>
<dbReference type="PROSITE" id="PS00134">
    <property type="entry name" value="TRYPSIN_HIS"/>
    <property type="match status" value="1"/>
</dbReference>
<feature type="chain" id="PRO_5046778698" evidence="3">
    <location>
        <begin position="26"/>
        <end position="302"/>
    </location>
</feature>
<dbReference type="PRINTS" id="PR00722">
    <property type="entry name" value="CHYMOTRYPSIN"/>
</dbReference>
<dbReference type="Gene3D" id="2.40.10.10">
    <property type="entry name" value="Trypsin-like serine proteases"/>
    <property type="match status" value="3"/>
</dbReference>
<protein>
    <submittedName>
        <fullName evidence="5">Mite allergen Der f 3</fullName>
    </submittedName>
</protein>
<dbReference type="EMBL" id="JAVFKD010000001">
    <property type="protein sequence ID" value="KAK5998014.1"/>
    <property type="molecule type" value="Genomic_DNA"/>
</dbReference>
<keyword evidence="6" id="KW-1185">Reference proteome</keyword>
<feature type="signal peptide" evidence="3">
    <location>
        <begin position="1"/>
        <end position="25"/>
    </location>
</feature>